<dbReference type="EMBL" id="JARBJD010000001">
    <property type="protein sequence ID" value="KAK2964817.1"/>
    <property type="molecule type" value="Genomic_DNA"/>
</dbReference>
<evidence type="ECO:0000313" key="5">
    <source>
        <dbReference type="EMBL" id="KAK2964817.1"/>
    </source>
</evidence>
<dbReference type="SMART" id="SM00741">
    <property type="entry name" value="SapB"/>
    <property type="match status" value="1"/>
</dbReference>
<comment type="caution">
    <text evidence="5">The sequence shown here is derived from an EMBL/GenBank/DDBJ whole genome shotgun (WGS) entry which is preliminary data.</text>
</comment>
<evidence type="ECO:0000256" key="1">
    <source>
        <dbReference type="ARBA" id="ARBA00023157"/>
    </source>
</evidence>
<dbReference type="Proteomes" id="UP001281761">
    <property type="component" value="Unassembled WGS sequence"/>
</dbReference>
<evidence type="ECO:0000313" key="6">
    <source>
        <dbReference type="Proteomes" id="UP001281761"/>
    </source>
</evidence>
<dbReference type="PRINTS" id="PR01797">
    <property type="entry name" value="SAPOSIN"/>
</dbReference>
<feature type="chain" id="PRO_5045318033" description="Saposin B-type domain-containing protein" evidence="3">
    <location>
        <begin position="16"/>
        <end position="129"/>
    </location>
</feature>
<dbReference type="InterPro" id="IPR008373">
    <property type="entry name" value="Saposin"/>
</dbReference>
<dbReference type="SUPFAM" id="SSF47862">
    <property type="entry name" value="Saposin"/>
    <property type="match status" value="1"/>
</dbReference>
<dbReference type="PROSITE" id="PS50015">
    <property type="entry name" value="SAP_B"/>
    <property type="match status" value="1"/>
</dbReference>
<sequence>MISLVFLSLIAPVFSWNEDFDYDYEYDYDYDMEVFDEYEFMEEQLTVDDLDMATKCEICTDLVTSAENFVREKGSKYLVDFVREKACTKVPKSLQNACAEIGTKVIEVALRELIKLLDPTKVCKKIKMC</sequence>
<dbReference type="Gene3D" id="1.10.225.10">
    <property type="entry name" value="Saposin-like"/>
    <property type="match status" value="1"/>
</dbReference>
<organism evidence="5 6">
    <name type="scientific">Blattamonas nauphoetae</name>
    <dbReference type="NCBI Taxonomy" id="2049346"/>
    <lineage>
        <taxon>Eukaryota</taxon>
        <taxon>Metamonada</taxon>
        <taxon>Preaxostyla</taxon>
        <taxon>Oxymonadida</taxon>
        <taxon>Blattamonas</taxon>
    </lineage>
</organism>
<protein>
    <recommendedName>
        <fullName evidence="4">Saposin B-type domain-containing protein</fullName>
    </recommendedName>
</protein>
<evidence type="ECO:0000259" key="4">
    <source>
        <dbReference type="PROSITE" id="PS50015"/>
    </source>
</evidence>
<feature type="signal peptide" evidence="3">
    <location>
        <begin position="1"/>
        <end position="15"/>
    </location>
</feature>
<reference evidence="5 6" key="1">
    <citation type="journal article" date="2022" name="bioRxiv">
        <title>Genomics of Preaxostyla Flagellates Illuminates Evolutionary Transitions and the Path Towards Mitochondrial Loss.</title>
        <authorList>
            <person name="Novak L.V.F."/>
            <person name="Treitli S.C."/>
            <person name="Pyrih J."/>
            <person name="Halakuc P."/>
            <person name="Pipaliya S.V."/>
            <person name="Vacek V."/>
            <person name="Brzon O."/>
            <person name="Soukal P."/>
            <person name="Eme L."/>
            <person name="Dacks J.B."/>
            <person name="Karnkowska A."/>
            <person name="Elias M."/>
            <person name="Hampl V."/>
        </authorList>
    </citation>
    <scope>NUCLEOTIDE SEQUENCE [LARGE SCALE GENOMIC DNA]</scope>
    <source>
        <strain evidence="5">NAU3</strain>
        <tissue evidence="5">Gut</tissue>
    </source>
</reference>
<proteinExistence type="predicted"/>
<keyword evidence="1" id="KW-1015">Disulfide bond</keyword>
<feature type="domain" description="Saposin B-type" evidence="4">
    <location>
        <begin position="52"/>
        <end position="129"/>
    </location>
</feature>
<accession>A0ABQ9YM51</accession>
<evidence type="ECO:0000256" key="2">
    <source>
        <dbReference type="ARBA" id="ARBA00023180"/>
    </source>
</evidence>
<name>A0ABQ9YM51_9EUKA</name>
<keyword evidence="6" id="KW-1185">Reference proteome</keyword>
<keyword evidence="3" id="KW-0732">Signal</keyword>
<dbReference type="InterPro" id="IPR008139">
    <property type="entry name" value="SaposinB_dom"/>
</dbReference>
<gene>
    <name evidence="5" type="ORF">BLNAU_117</name>
</gene>
<keyword evidence="2" id="KW-0325">Glycoprotein</keyword>
<dbReference type="InterPro" id="IPR011001">
    <property type="entry name" value="Saposin-like"/>
</dbReference>
<evidence type="ECO:0000256" key="3">
    <source>
        <dbReference type="SAM" id="SignalP"/>
    </source>
</evidence>